<reference evidence="3 4" key="1">
    <citation type="journal article" date="2012" name="New Phytol.">
        <title>Insight into trade-off between wood decay and parasitism from the genome of a fungal forest pathogen.</title>
        <authorList>
            <person name="Olson A."/>
            <person name="Aerts A."/>
            <person name="Asiegbu F."/>
            <person name="Belbahri L."/>
            <person name="Bouzid O."/>
            <person name="Broberg A."/>
            <person name="Canback B."/>
            <person name="Coutinho P.M."/>
            <person name="Cullen D."/>
            <person name="Dalman K."/>
            <person name="Deflorio G."/>
            <person name="van Diepen L.T."/>
            <person name="Dunand C."/>
            <person name="Duplessis S."/>
            <person name="Durling M."/>
            <person name="Gonthier P."/>
            <person name="Grimwood J."/>
            <person name="Fossdal C.G."/>
            <person name="Hansson D."/>
            <person name="Henrissat B."/>
            <person name="Hietala A."/>
            <person name="Himmelstrand K."/>
            <person name="Hoffmeister D."/>
            <person name="Hogberg N."/>
            <person name="James T.Y."/>
            <person name="Karlsson M."/>
            <person name="Kohler A."/>
            <person name="Kues U."/>
            <person name="Lee Y.H."/>
            <person name="Lin Y.C."/>
            <person name="Lind M."/>
            <person name="Lindquist E."/>
            <person name="Lombard V."/>
            <person name="Lucas S."/>
            <person name="Lunden K."/>
            <person name="Morin E."/>
            <person name="Murat C."/>
            <person name="Park J."/>
            <person name="Raffaello T."/>
            <person name="Rouze P."/>
            <person name="Salamov A."/>
            <person name="Schmutz J."/>
            <person name="Solheim H."/>
            <person name="Stahlberg J."/>
            <person name="Velez H."/>
            <person name="de Vries R.P."/>
            <person name="Wiebenga A."/>
            <person name="Woodward S."/>
            <person name="Yakovlev I."/>
            <person name="Garbelotto M."/>
            <person name="Martin F."/>
            <person name="Grigoriev I.V."/>
            <person name="Stenlid J."/>
        </authorList>
    </citation>
    <scope>NUCLEOTIDE SEQUENCE [LARGE SCALE GENOMIC DNA]</scope>
    <source>
        <strain evidence="3 4">TC 32-1</strain>
    </source>
</reference>
<dbReference type="HOGENOM" id="CLU_007544_0_0_1"/>
<feature type="signal peptide" evidence="2">
    <location>
        <begin position="1"/>
        <end position="20"/>
    </location>
</feature>
<dbReference type="Proteomes" id="UP000030671">
    <property type="component" value="Unassembled WGS sequence"/>
</dbReference>
<feature type="region of interest" description="Disordered" evidence="1">
    <location>
        <begin position="390"/>
        <end position="422"/>
    </location>
</feature>
<dbReference type="PANTHER" id="PTHR31962:SF1">
    <property type="entry name" value="SPHINGOLIPID LONG CHAIN BASE-RESPONSIVE PROTEIN PIL1"/>
    <property type="match status" value="1"/>
</dbReference>
<feature type="region of interest" description="Disordered" evidence="1">
    <location>
        <begin position="229"/>
        <end position="273"/>
    </location>
</feature>
<proteinExistence type="predicted"/>
<feature type="compositionally biased region" description="Low complexity" evidence="1">
    <location>
        <begin position="823"/>
        <end position="835"/>
    </location>
</feature>
<feature type="compositionally biased region" description="Polar residues" evidence="1">
    <location>
        <begin position="864"/>
        <end position="878"/>
    </location>
</feature>
<dbReference type="GO" id="GO:0036286">
    <property type="term" value="C:eisosome filament"/>
    <property type="evidence" value="ECO:0007669"/>
    <property type="project" value="TreeGrafter"/>
</dbReference>
<keyword evidence="2" id="KW-0732">Signal</keyword>
<feature type="compositionally biased region" description="Low complexity" evidence="1">
    <location>
        <begin position="947"/>
        <end position="956"/>
    </location>
</feature>
<protein>
    <recommendedName>
        <fullName evidence="5">DH domain-containing protein</fullName>
    </recommendedName>
</protein>
<dbReference type="Gene3D" id="1.20.1270.60">
    <property type="entry name" value="Arfaptin homology (AH) domain/BAR domain"/>
    <property type="match status" value="1"/>
</dbReference>
<dbReference type="OrthoDB" id="3358861at2759"/>
<dbReference type="GeneID" id="20675695"/>
<sequence length="1216" mass="128000">MRSIVLATLALSVVSTSAAAAGSFAASTINGLLALAHEPQSIYARQSLDPSTLPAACKPACTPIYTTLNDCTTAACTCTITNGDELEGCINCLVSLSPTTSQIQLGQEVLNNYDDLCSGSGIAVPSLSLSYSASPSASVVTATNTRSIITATNVGLSTVASSSRTITAAATTSSIADSSNTNDASLGPQGVSSSSSVPSGIFGNGAMSIEVSKARVACGVCKPPCWSKEEQETWGNDRGGNGKRRVERTAHTASPTSSSPTTTTTTTATGRAMVHRPTDSRLLSNLLTHERDYTKQLLSLLDSASHASLSSFAAYASASPPTVSRAVVAVAGSLAGADDALRRYAQSVDAWREHLTRLKGLEDDVGNIMRDREILVTRLIKASKHQKPTRDSFIANIGPSPSSMSQSSLSSSNSTSPASSKLSAAQAELQACETHLATKERELDAMRVSAVRQGLYVRCTAMVECGWTWGEMGKEGLRALEGMDMSNSHANDIHKPLPDPMHHPLGSDMSSLGPSQSASQIALPLENGFAEHGCMRAASPNSHRASEENERYMLHIEPAHSISEFVLPQRIGMERRITEEDEPPDGSSSSENGEAGPLQVVENARFAQAAPEASGRTALPRRFTLRSHQRRGSGSSVSERLPIPQRGGSNGMTSSVSEPQVAMPRERKTSGIFGSIAGLFRSGQKGDNGRWKTRTEKNLKQARKGESDSEDEAPQRRMPFTRRASEEETVRRRPQANGSPGGQRLKKRSLRRAPDADTSAAENGWASEGGLAMGSRTRKGKGRAETSLALEVPALPSATTHKAKVGRTQSMSQAGPSTLSHNSSLSRTSGMSTSSAPPLVTNVFRRVSPASAPPVEHPPGGGITASQSTGAVNRSTSTARKRASAPPTSKAATWTGSHPHPQSSAHTHARAALSNGQPGQPSLMSIVEGVTRTNRDGWAAHTREVDLSPASSPDASPGGGGLVSVKAPPPLKDYNLRGEGGKGLAFESVVAPPPLTGPGSAGTNAKVEVPKSLELARPMPIPAKMPLRSALKSPSRTPSPMRAPPVHRMPQHSSPQLQSSSSKAIEQVLPDKEDDDTSSISSYETGHEVFDDEPEPEVPPPPPEKSGPRSTGSDVSSSTLTAFGNANGTANGTADANEAIAPPVRRKSVRMSLQPTFSPTPPAVEDDDDGQLWNGPRTSNGKAHLEVDGLWVDSSDEDEEYSRAKAALRRVSKKKW</sequence>
<feature type="compositionally biased region" description="Low complexity" evidence="1">
    <location>
        <begin position="1051"/>
        <end position="1062"/>
    </location>
</feature>
<dbReference type="EMBL" id="KI925464">
    <property type="protein sequence ID" value="ETW76762.1"/>
    <property type="molecule type" value="Genomic_DNA"/>
</dbReference>
<feature type="compositionally biased region" description="Basic and acidic residues" evidence="1">
    <location>
        <begin position="687"/>
        <end position="707"/>
    </location>
</feature>
<dbReference type="InterPro" id="IPR027267">
    <property type="entry name" value="AH/BAR_dom_sf"/>
</dbReference>
<evidence type="ECO:0000256" key="2">
    <source>
        <dbReference type="SAM" id="SignalP"/>
    </source>
</evidence>
<gene>
    <name evidence="3" type="ORF">HETIRDRAFT_446573</name>
</gene>
<dbReference type="AlphaFoldDB" id="W4JT73"/>
<feature type="compositionally biased region" description="Polar residues" evidence="1">
    <location>
        <begin position="914"/>
        <end position="923"/>
    </location>
</feature>
<evidence type="ECO:0000313" key="4">
    <source>
        <dbReference type="Proteomes" id="UP000030671"/>
    </source>
</evidence>
<feature type="chain" id="PRO_5004843809" description="DH domain-containing protein" evidence="2">
    <location>
        <begin position="21"/>
        <end position="1216"/>
    </location>
</feature>
<dbReference type="eggNOG" id="ENOG502S5EX">
    <property type="taxonomic scope" value="Eukaryota"/>
</dbReference>
<name>W4JT73_HETIT</name>
<dbReference type="RefSeq" id="XP_009551634.1">
    <property type="nucleotide sequence ID" value="XM_009553339.1"/>
</dbReference>
<organism evidence="3 4">
    <name type="scientific">Heterobasidion irregulare (strain TC 32-1)</name>
    <dbReference type="NCBI Taxonomy" id="747525"/>
    <lineage>
        <taxon>Eukaryota</taxon>
        <taxon>Fungi</taxon>
        <taxon>Dikarya</taxon>
        <taxon>Basidiomycota</taxon>
        <taxon>Agaricomycotina</taxon>
        <taxon>Agaricomycetes</taxon>
        <taxon>Russulales</taxon>
        <taxon>Bondarzewiaceae</taxon>
        <taxon>Heterobasidion</taxon>
        <taxon>Heterobasidion annosum species complex</taxon>
    </lineage>
</organism>
<feature type="region of interest" description="Disordered" evidence="1">
    <location>
        <begin position="608"/>
        <end position="978"/>
    </location>
</feature>
<dbReference type="GO" id="GO:0008289">
    <property type="term" value="F:lipid binding"/>
    <property type="evidence" value="ECO:0007669"/>
    <property type="project" value="TreeGrafter"/>
</dbReference>
<dbReference type="KEGG" id="hir:HETIRDRAFT_446573"/>
<feature type="compositionally biased region" description="Low complexity" evidence="1">
    <location>
        <begin position="251"/>
        <end position="269"/>
    </location>
</feature>
<feature type="region of interest" description="Disordered" evidence="1">
    <location>
        <begin position="991"/>
        <end position="1182"/>
    </location>
</feature>
<dbReference type="InParanoid" id="W4JT73"/>
<feature type="compositionally biased region" description="Low complexity" evidence="1">
    <location>
        <begin position="399"/>
        <end position="422"/>
    </location>
</feature>
<feature type="compositionally biased region" description="Polar residues" evidence="1">
    <location>
        <begin position="1108"/>
        <end position="1118"/>
    </location>
</feature>
<accession>W4JT73</accession>
<evidence type="ECO:0000256" key="1">
    <source>
        <dbReference type="SAM" id="MobiDB-lite"/>
    </source>
</evidence>
<evidence type="ECO:0008006" key="5">
    <source>
        <dbReference type="Google" id="ProtNLM"/>
    </source>
</evidence>
<dbReference type="InterPro" id="IPR028245">
    <property type="entry name" value="PIL1/LSP1"/>
</dbReference>
<feature type="compositionally biased region" description="Polar residues" evidence="1">
    <location>
        <begin position="807"/>
        <end position="822"/>
    </location>
</feature>
<dbReference type="GO" id="GO:0006897">
    <property type="term" value="P:endocytosis"/>
    <property type="evidence" value="ECO:0007669"/>
    <property type="project" value="TreeGrafter"/>
</dbReference>
<feature type="compositionally biased region" description="Low complexity" evidence="1">
    <location>
        <begin position="1119"/>
        <end position="1139"/>
    </location>
</feature>
<feature type="compositionally biased region" description="Polar residues" evidence="1">
    <location>
        <begin position="886"/>
        <end position="906"/>
    </location>
</feature>
<dbReference type="GO" id="GO:0005886">
    <property type="term" value="C:plasma membrane"/>
    <property type="evidence" value="ECO:0007669"/>
    <property type="project" value="TreeGrafter"/>
</dbReference>
<keyword evidence="4" id="KW-1185">Reference proteome</keyword>
<dbReference type="PANTHER" id="PTHR31962">
    <property type="entry name" value="SPHINGOLIPID LONG CHAIN BASE-RESPONSIVE PROTEIN PIL1"/>
    <property type="match status" value="1"/>
</dbReference>
<evidence type="ECO:0000313" key="3">
    <source>
        <dbReference type="EMBL" id="ETW76762.1"/>
    </source>
</evidence>
<feature type="region of interest" description="Disordered" evidence="1">
    <location>
        <begin position="172"/>
        <end position="197"/>
    </location>
</feature>
<dbReference type="GO" id="GO:0070941">
    <property type="term" value="P:eisosome assembly"/>
    <property type="evidence" value="ECO:0007669"/>
    <property type="project" value="TreeGrafter"/>
</dbReference>